<protein>
    <recommendedName>
        <fullName evidence="6">O-antigen ligase-related domain-containing protein</fullName>
    </recommendedName>
</protein>
<dbReference type="HOGENOM" id="CLU_715059_0_0_10"/>
<keyword evidence="3 5" id="KW-1133">Transmembrane helix</keyword>
<evidence type="ECO:0000256" key="5">
    <source>
        <dbReference type="SAM" id="Phobius"/>
    </source>
</evidence>
<dbReference type="STRING" id="1454201.NMS_2725"/>
<evidence type="ECO:0000259" key="6">
    <source>
        <dbReference type="Pfam" id="PF04932"/>
    </source>
</evidence>
<dbReference type="GO" id="GO:0016020">
    <property type="term" value="C:membrane"/>
    <property type="evidence" value="ECO:0007669"/>
    <property type="project" value="UniProtKB-SubCell"/>
</dbReference>
<dbReference type="Proteomes" id="UP000031760">
    <property type="component" value="Chromosome"/>
</dbReference>
<evidence type="ECO:0000256" key="1">
    <source>
        <dbReference type="ARBA" id="ARBA00004141"/>
    </source>
</evidence>
<dbReference type="RefSeq" id="WP_041497242.1">
    <property type="nucleotide sequence ID" value="NZ_AP014548.1"/>
</dbReference>
<dbReference type="InterPro" id="IPR051533">
    <property type="entry name" value="WaaL-like"/>
</dbReference>
<dbReference type="InterPro" id="IPR007016">
    <property type="entry name" value="O-antigen_ligase-rel_domated"/>
</dbReference>
<reference evidence="7 8" key="1">
    <citation type="journal article" date="2014" name="Proc. Natl. Acad. Sci. U.S.A.">
        <title>Functional characterization of flavobacteria rhodopsins reveals a unique class of light-driven chloride pump in bacteria.</title>
        <authorList>
            <person name="Yoshizawa S."/>
            <person name="Kumagai Y."/>
            <person name="Kim H."/>
            <person name="Ogura Y."/>
            <person name="Hayashi T."/>
            <person name="Iwasaki W."/>
            <person name="DeLong E.F."/>
            <person name="Kogure K."/>
        </authorList>
    </citation>
    <scope>NUCLEOTIDE SEQUENCE [LARGE SCALE GENOMIC DNA]</scope>
    <source>
        <strain evidence="7 8">S1-08</strain>
    </source>
</reference>
<name>W8VS94_9FLAO</name>
<feature type="transmembrane region" description="Helical" evidence="5">
    <location>
        <begin position="315"/>
        <end position="334"/>
    </location>
</feature>
<feature type="transmembrane region" description="Helical" evidence="5">
    <location>
        <begin position="217"/>
        <end position="233"/>
    </location>
</feature>
<gene>
    <name evidence="7" type="ORF">NMS_2725</name>
</gene>
<proteinExistence type="predicted"/>
<sequence>MDKKKILDNILLVIIALFSIEYVSFGEVFSVFRVLIFPLSFLGLIIINPSVGKGQSGFYIIVVLGLLANLLSAANSDDFQIGFLNAVGIFMFIFFLLNYFTKYGFSKKILKTLALFSIPQYIAFLLWIFLDFDNFANQNGRFHGLHIDPNFMCMYINAALVAKLNYIKLFKPRQTYIYILFIVLDLALITFSQSRLGILSAVLCLITYCFFFQRKKFYILLGSAVFLFTYLKNRMDNLGFSRNFNILDAVLYRFKDEDPSGNSIENARLTHLQNFLDLVDKGQSNIVGFSLENYLNLHGQYPHNLVVDIFLEQGLVVGSIFVIYIIVLIISGLLNSLKNKIQSVFFQIALISLSSSLLLTSYKQKFFWFVLVLLFLSTKKIRFHAR</sequence>
<feature type="transmembrane region" description="Helical" evidence="5">
    <location>
        <begin position="174"/>
        <end position="190"/>
    </location>
</feature>
<feature type="transmembrane region" description="Helical" evidence="5">
    <location>
        <begin position="31"/>
        <end position="51"/>
    </location>
</feature>
<evidence type="ECO:0000256" key="4">
    <source>
        <dbReference type="ARBA" id="ARBA00023136"/>
    </source>
</evidence>
<evidence type="ECO:0000256" key="3">
    <source>
        <dbReference type="ARBA" id="ARBA00022989"/>
    </source>
</evidence>
<dbReference type="EMBL" id="AP014548">
    <property type="protein sequence ID" value="BAO56734.1"/>
    <property type="molecule type" value="Genomic_DNA"/>
</dbReference>
<feature type="transmembrane region" description="Helical" evidence="5">
    <location>
        <begin position="7"/>
        <end position="25"/>
    </location>
</feature>
<keyword evidence="4 5" id="KW-0472">Membrane</keyword>
<feature type="transmembrane region" description="Helical" evidence="5">
    <location>
        <begin position="58"/>
        <end position="75"/>
    </location>
</feature>
<feature type="transmembrane region" description="Helical" evidence="5">
    <location>
        <begin position="366"/>
        <end position="383"/>
    </location>
</feature>
<evidence type="ECO:0000256" key="2">
    <source>
        <dbReference type="ARBA" id="ARBA00022692"/>
    </source>
</evidence>
<keyword evidence="8" id="KW-1185">Reference proteome</keyword>
<comment type="subcellular location">
    <subcellularLocation>
        <location evidence="1">Membrane</location>
        <topology evidence="1">Multi-pass membrane protein</topology>
    </subcellularLocation>
</comment>
<feature type="transmembrane region" description="Helical" evidence="5">
    <location>
        <begin position="341"/>
        <end position="360"/>
    </location>
</feature>
<feature type="transmembrane region" description="Helical" evidence="5">
    <location>
        <begin position="112"/>
        <end position="130"/>
    </location>
</feature>
<dbReference type="KEGG" id="nmf:NMS_2725"/>
<feature type="transmembrane region" description="Helical" evidence="5">
    <location>
        <begin position="142"/>
        <end position="162"/>
    </location>
</feature>
<dbReference type="Pfam" id="PF04932">
    <property type="entry name" value="Wzy_C"/>
    <property type="match status" value="1"/>
</dbReference>
<accession>W8VS94</accession>
<feature type="transmembrane region" description="Helical" evidence="5">
    <location>
        <begin position="196"/>
        <end position="212"/>
    </location>
</feature>
<dbReference type="PANTHER" id="PTHR37422:SF17">
    <property type="entry name" value="O-ANTIGEN LIGASE"/>
    <property type="match status" value="1"/>
</dbReference>
<dbReference type="PANTHER" id="PTHR37422">
    <property type="entry name" value="TEICHURONIC ACID BIOSYNTHESIS PROTEIN TUAE"/>
    <property type="match status" value="1"/>
</dbReference>
<feature type="domain" description="O-antigen ligase-related" evidence="6">
    <location>
        <begin position="181"/>
        <end position="322"/>
    </location>
</feature>
<dbReference type="AlphaFoldDB" id="W8VS94"/>
<keyword evidence="2 5" id="KW-0812">Transmembrane</keyword>
<evidence type="ECO:0000313" key="7">
    <source>
        <dbReference type="EMBL" id="BAO56734.1"/>
    </source>
</evidence>
<organism evidence="7 8">
    <name type="scientific">Nonlabens marinus S1-08</name>
    <dbReference type="NCBI Taxonomy" id="1454201"/>
    <lineage>
        <taxon>Bacteria</taxon>
        <taxon>Pseudomonadati</taxon>
        <taxon>Bacteroidota</taxon>
        <taxon>Flavobacteriia</taxon>
        <taxon>Flavobacteriales</taxon>
        <taxon>Flavobacteriaceae</taxon>
        <taxon>Nonlabens</taxon>
    </lineage>
</organism>
<evidence type="ECO:0000313" key="8">
    <source>
        <dbReference type="Proteomes" id="UP000031760"/>
    </source>
</evidence>
<feature type="transmembrane region" description="Helical" evidence="5">
    <location>
        <begin position="81"/>
        <end position="100"/>
    </location>
</feature>